<protein>
    <submittedName>
        <fullName evidence="1">Uncharacterized protein</fullName>
    </submittedName>
</protein>
<evidence type="ECO:0000313" key="1">
    <source>
        <dbReference type="EMBL" id="CAB1428012.1"/>
    </source>
</evidence>
<dbReference type="EMBL" id="CADEAL010001013">
    <property type="protein sequence ID" value="CAB1428012.1"/>
    <property type="molecule type" value="Genomic_DNA"/>
</dbReference>
<sequence length="193" mass="20898">MGELLSFDPTCPRHCTPLLISHGPHLAETPSEGVCGDLEVRSRICPATVCVGVFGLSTICDRMSVSVATKHLSAIGLSFGHIRGTVGTEGSESHLSPVGSEWSRAMALLFPSMSKSSPLLRRHYSARVGFKQAWSDVETGSWKGGQRREEWEFGQKKACLSTPMPDSFPPLAVGVMSGAHRPLLMIYAVTRCR</sequence>
<organism evidence="1 2">
    <name type="scientific">Pleuronectes platessa</name>
    <name type="common">European plaice</name>
    <dbReference type="NCBI Taxonomy" id="8262"/>
    <lineage>
        <taxon>Eukaryota</taxon>
        <taxon>Metazoa</taxon>
        <taxon>Chordata</taxon>
        <taxon>Craniata</taxon>
        <taxon>Vertebrata</taxon>
        <taxon>Euteleostomi</taxon>
        <taxon>Actinopterygii</taxon>
        <taxon>Neopterygii</taxon>
        <taxon>Teleostei</taxon>
        <taxon>Neoteleostei</taxon>
        <taxon>Acanthomorphata</taxon>
        <taxon>Carangaria</taxon>
        <taxon>Pleuronectiformes</taxon>
        <taxon>Pleuronectoidei</taxon>
        <taxon>Pleuronectidae</taxon>
        <taxon>Pleuronectes</taxon>
    </lineage>
</organism>
<name>A0A9N7YIF9_PLEPL</name>
<dbReference type="Proteomes" id="UP001153269">
    <property type="component" value="Unassembled WGS sequence"/>
</dbReference>
<gene>
    <name evidence="1" type="ORF">PLEPLA_LOCUS15966</name>
</gene>
<comment type="caution">
    <text evidence="1">The sequence shown here is derived from an EMBL/GenBank/DDBJ whole genome shotgun (WGS) entry which is preliminary data.</text>
</comment>
<dbReference type="AlphaFoldDB" id="A0A9N7YIF9"/>
<reference evidence="1" key="1">
    <citation type="submission" date="2020-03" db="EMBL/GenBank/DDBJ databases">
        <authorList>
            <person name="Weist P."/>
        </authorList>
    </citation>
    <scope>NUCLEOTIDE SEQUENCE</scope>
</reference>
<evidence type="ECO:0000313" key="2">
    <source>
        <dbReference type="Proteomes" id="UP001153269"/>
    </source>
</evidence>
<accession>A0A9N7YIF9</accession>
<keyword evidence="2" id="KW-1185">Reference proteome</keyword>
<proteinExistence type="predicted"/>